<evidence type="ECO:0000313" key="2">
    <source>
        <dbReference type="Proteomes" id="UP001148737"/>
    </source>
</evidence>
<dbReference type="Proteomes" id="UP001148737">
    <property type="component" value="Unassembled WGS sequence"/>
</dbReference>
<name>A0ACC1R3M2_9HYPO</name>
<accession>A0ACC1R3M2</accession>
<sequence length="282" mass="30755">MSGAEVLGIISAVISIVDATIKVYDAAKDEAGLPPNFKTQLFKNVIAAEGDSSLVRYVKAARTVGKGGRVETLMKAILDDLQLLTTKFPKAVSRRGLESLTEAIEDVSRMEPSLPDGFENAPAFTNYGNGTQNVNTGAGGFHSHQNNGPVHSQFVKAAPHYRSEEYNACLRDLFITDPLDDKREMKRKKGDRVAGTCEWIFGTKELTAWLEPDEVRDSVSHATQVLWLHGNPGTGKSTLAMYLTDALYDKLLTADGCSLAYFFCDSAFAAWRTATSVIRGLL</sequence>
<evidence type="ECO:0000313" key="1">
    <source>
        <dbReference type="EMBL" id="KAJ3496456.1"/>
    </source>
</evidence>
<proteinExistence type="predicted"/>
<comment type="caution">
    <text evidence="1">The sequence shown here is derived from an EMBL/GenBank/DDBJ whole genome shotgun (WGS) entry which is preliminary data.</text>
</comment>
<dbReference type="EMBL" id="JANAKD010000188">
    <property type="protein sequence ID" value="KAJ3496456.1"/>
    <property type="molecule type" value="Genomic_DNA"/>
</dbReference>
<gene>
    <name evidence="1" type="ORF">NLG97_g2644</name>
</gene>
<reference evidence="1" key="1">
    <citation type="submission" date="2022-07" db="EMBL/GenBank/DDBJ databases">
        <title>Genome Sequence of Lecanicillium saksenae.</title>
        <authorList>
            <person name="Buettner E."/>
        </authorList>
    </citation>
    <scope>NUCLEOTIDE SEQUENCE</scope>
    <source>
        <strain evidence="1">VT-O1</strain>
    </source>
</reference>
<keyword evidence="2" id="KW-1185">Reference proteome</keyword>
<protein>
    <submittedName>
        <fullName evidence="1">Uncharacterized protein</fullName>
    </submittedName>
</protein>
<organism evidence="1 2">
    <name type="scientific">Lecanicillium saksenae</name>
    <dbReference type="NCBI Taxonomy" id="468837"/>
    <lineage>
        <taxon>Eukaryota</taxon>
        <taxon>Fungi</taxon>
        <taxon>Dikarya</taxon>
        <taxon>Ascomycota</taxon>
        <taxon>Pezizomycotina</taxon>
        <taxon>Sordariomycetes</taxon>
        <taxon>Hypocreomycetidae</taxon>
        <taxon>Hypocreales</taxon>
        <taxon>Cordycipitaceae</taxon>
        <taxon>Lecanicillium</taxon>
    </lineage>
</organism>